<organism evidence="2 3">
    <name type="scientific">Rothia mucilaginosa (strain DY-18)</name>
    <name type="common">Stomatococcus mucilaginosus</name>
    <dbReference type="NCBI Taxonomy" id="680646"/>
    <lineage>
        <taxon>Bacteria</taxon>
        <taxon>Bacillati</taxon>
        <taxon>Actinomycetota</taxon>
        <taxon>Actinomycetes</taxon>
        <taxon>Micrococcales</taxon>
        <taxon>Micrococcaceae</taxon>
        <taxon>Rothia</taxon>
    </lineage>
</organism>
<keyword evidence="3" id="KW-1185">Reference proteome</keyword>
<dbReference type="KEGG" id="rmu:RMDY18_10220"/>
<protein>
    <submittedName>
        <fullName evidence="2">Glutamine phosphoribosylpyrophosphate amidotransferase</fullName>
    </submittedName>
</protein>
<dbReference type="AlphaFoldDB" id="D2NT78"/>
<dbReference type="GO" id="GO:0016740">
    <property type="term" value="F:transferase activity"/>
    <property type="evidence" value="ECO:0007669"/>
    <property type="project" value="UniProtKB-KW"/>
</dbReference>
<dbReference type="HOGENOM" id="CLU_582504_0_0_11"/>
<name>D2NT78_ROTMD</name>
<sequence length="469" mass="53341">MRSGKLLESQTVQRTRVRLPLLRNLHMNIQINAGTEHRLNLLTSLRTNLAQVRAALTDNDVLLRLTLHIQVHVHIQQRVIRRAALAELHLLNRHSNRVGQLLTRTLQGSLTHQLRDEGCLRLIGQLTVRVQRRRQRSVLRQQVSNRIHLEMLHSRHRDNRSPAALTVNRHRLSNLTGTALSRRTRTFRERHSIILAVLTLGALTLLLRTMRGTLSTSRTLSAHDLLAERLNSQQLLTQLLRAHSVSLRHNSNHRLIARRHQLRRNVTVTRTNLLIRRNAEAQHIHLREGACHQVGQTLTQQSAGAVNTRGVHQNQLVLVLVHNTADRVAGRLRTVRGDSHLLTDHSVRQSRLTRIRAAHQRREARTEVRRVGRQRGAQVQSAQIERGVLLVHCVSPCQTPCGVYGVPASSACAFRAGRLTQSVYGMMRRLCSMSSGCRADRLPVQPLQYLPEDPDARAAQPQRAARYPR</sequence>
<feature type="compositionally biased region" description="Low complexity" evidence="1">
    <location>
        <begin position="457"/>
        <end position="469"/>
    </location>
</feature>
<proteinExistence type="predicted"/>
<evidence type="ECO:0000313" key="2">
    <source>
        <dbReference type="EMBL" id="BAI64854.1"/>
    </source>
</evidence>
<feature type="region of interest" description="Disordered" evidence="1">
    <location>
        <begin position="448"/>
        <end position="469"/>
    </location>
</feature>
<reference evidence="2 3" key="3">
    <citation type="journal article" date="2010" name="Sequencing">
        <title>Complete Genome Sequence of Rothia mucilaginosa DY-18: A Clinical Isolate with Dense Meshwork-Like Structures from a Persistent Apical Periodontitis Lesion.</title>
        <authorList>
            <person name="Yamane K."/>
            <person name="Nambu T."/>
            <person name="Yamanaka T."/>
            <person name="Mashimo C."/>
            <person name="Sugimori C."/>
            <person name="Leung K.-P."/>
            <person name="Fukushima H."/>
        </authorList>
    </citation>
    <scope>NUCLEOTIDE SEQUENCE [LARGE SCALE GENOMIC DNA]</scope>
    <source>
        <strain evidence="2 3">DY-18</strain>
    </source>
</reference>
<evidence type="ECO:0000313" key="3">
    <source>
        <dbReference type="Proteomes" id="UP000001883"/>
    </source>
</evidence>
<keyword evidence="2" id="KW-0808">Transferase</keyword>
<dbReference type="EMBL" id="AP011540">
    <property type="protein sequence ID" value="BAI64854.1"/>
    <property type="molecule type" value="Genomic_DNA"/>
</dbReference>
<gene>
    <name evidence="2" type="ordered locus">RMDY18_10220</name>
</gene>
<dbReference type="Proteomes" id="UP000001883">
    <property type="component" value="Chromosome"/>
</dbReference>
<reference evidence="3" key="1">
    <citation type="submission" date="2009-07" db="EMBL/GenBank/DDBJ databases">
        <title>Complete genome sequence of Rothia mucilaginosa DJ.</title>
        <authorList>
            <person name="Yamane K."/>
            <person name="Nambu T."/>
            <person name="Mashimo C."/>
            <person name="Sugimori C."/>
            <person name="Yamanaka T."/>
            <person name="Leung K."/>
            <person name="Fukushima H."/>
        </authorList>
    </citation>
    <scope>NUCLEOTIDE SEQUENCE [LARGE SCALE GENOMIC DNA]</scope>
    <source>
        <strain evidence="3">DY-18</strain>
    </source>
</reference>
<accession>D2NT78</accession>
<evidence type="ECO:0000256" key="1">
    <source>
        <dbReference type="SAM" id="MobiDB-lite"/>
    </source>
</evidence>
<reference evidence="2 3" key="2">
    <citation type="journal article" date="2010" name="J Osaka Dent Univ">
        <title>Isolation and identification of Rothia mucilaginosa from persistent apical periodontitis lesions.</title>
        <authorList>
            <person name="Yamane K."/>
            <person name="Yoshida M."/>
            <person name="Fujihira T."/>
            <person name="Baba T."/>
            <person name="Tsuji N."/>
            <person name="Hayashi H."/>
            <person name="Sugimori C."/>
            <person name="Yamanaka T."/>
            <person name="Mashimo C."/>
            <person name="Nambu T."/>
            <person name="Kawai H."/>
            <person name="Fukushima H."/>
        </authorList>
    </citation>
    <scope>NUCLEOTIDE SEQUENCE [LARGE SCALE GENOMIC DNA]</scope>
    <source>
        <strain evidence="2 3">DY-18</strain>
    </source>
</reference>